<evidence type="ECO:0000256" key="9">
    <source>
        <dbReference type="SAM" id="MobiDB-lite"/>
    </source>
</evidence>
<dbReference type="InterPro" id="IPR052374">
    <property type="entry name" value="SERAC1"/>
</dbReference>
<comment type="function">
    <text evidence="1 8">Involved in inositol deacylation of GPI-anchored proteins which plays important roles in the quality control and ER-associated degradation of GPI-anchored proteins.</text>
</comment>
<evidence type="ECO:0000313" key="12">
    <source>
        <dbReference type="Proteomes" id="UP000008181"/>
    </source>
</evidence>
<feature type="domain" description="GPI inositol-deacylase PGAP1-like alpha/beta" evidence="10">
    <location>
        <begin position="61"/>
        <end position="201"/>
    </location>
</feature>
<dbReference type="InterPro" id="IPR029058">
    <property type="entry name" value="AB_hydrolase_fold"/>
</dbReference>
<dbReference type="KEGG" id="ttt:THITE_2142551"/>
<evidence type="ECO:0000256" key="7">
    <source>
        <dbReference type="ARBA" id="ARBA00023136"/>
    </source>
</evidence>
<accession>G2QVZ6</accession>
<evidence type="ECO:0000259" key="10">
    <source>
        <dbReference type="Pfam" id="PF07819"/>
    </source>
</evidence>
<dbReference type="HOGENOM" id="CLU_000288_182_1_1"/>
<dbReference type="EMBL" id="CP003009">
    <property type="protein sequence ID" value="AEO64728.1"/>
    <property type="molecule type" value="Genomic_DNA"/>
</dbReference>
<dbReference type="GeneID" id="11523733"/>
<evidence type="ECO:0000256" key="6">
    <source>
        <dbReference type="ARBA" id="ARBA00023128"/>
    </source>
</evidence>
<reference evidence="11 12" key="1">
    <citation type="journal article" date="2011" name="Nat. Biotechnol.">
        <title>Comparative genomic analysis of the thermophilic biomass-degrading fungi Myceliophthora thermophila and Thielavia terrestris.</title>
        <authorList>
            <person name="Berka R.M."/>
            <person name="Grigoriev I.V."/>
            <person name="Otillar R."/>
            <person name="Salamov A."/>
            <person name="Grimwood J."/>
            <person name="Reid I."/>
            <person name="Ishmael N."/>
            <person name="John T."/>
            <person name="Darmond C."/>
            <person name="Moisan M.-C."/>
            <person name="Henrissat B."/>
            <person name="Coutinho P.M."/>
            <person name="Lombard V."/>
            <person name="Natvig D.O."/>
            <person name="Lindquist E."/>
            <person name="Schmutz J."/>
            <person name="Lucas S."/>
            <person name="Harris P."/>
            <person name="Powlowski J."/>
            <person name="Bellemare A."/>
            <person name="Taylor D."/>
            <person name="Butler G."/>
            <person name="de Vries R.P."/>
            <person name="Allijn I.E."/>
            <person name="van den Brink J."/>
            <person name="Ushinsky S."/>
            <person name="Storms R."/>
            <person name="Powell A.J."/>
            <person name="Paulsen I.T."/>
            <person name="Elbourne L.D.H."/>
            <person name="Baker S.E."/>
            <person name="Magnuson J."/>
            <person name="LaBoissiere S."/>
            <person name="Clutterbuck A.J."/>
            <person name="Martinez D."/>
            <person name="Wogulis M."/>
            <person name="de Leon A.L."/>
            <person name="Rey M.W."/>
            <person name="Tsang A."/>
        </authorList>
    </citation>
    <scope>NUCLEOTIDE SEQUENCE [LARGE SCALE GENOMIC DNA]</scope>
    <source>
        <strain evidence="12">ATCC 38088 / NRRL 8126</strain>
    </source>
</reference>
<dbReference type="InterPro" id="IPR012908">
    <property type="entry name" value="PGAP1-ab_dom-like"/>
</dbReference>
<evidence type="ECO:0000256" key="1">
    <source>
        <dbReference type="ARBA" id="ARBA00003496"/>
    </source>
</evidence>
<evidence type="ECO:0000256" key="5">
    <source>
        <dbReference type="ARBA" id="ARBA00022824"/>
    </source>
</evidence>
<dbReference type="RefSeq" id="XP_003651064.1">
    <property type="nucleotide sequence ID" value="XM_003651016.1"/>
</dbReference>
<dbReference type="SUPFAM" id="SSF53474">
    <property type="entry name" value="alpha/beta-Hydrolases"/>
    <property type="match status" value="1"/>
</dbReference>
<keyword evidence="6" id="KW-0496">Mitochondrion</keyword>
<dbReference type="GO" id="GO:0005739">
    <property type="term" value="C:mitochondrion"/>
    <property type="evidence" value="ECO:0007669"/>
    <property type="project" value="UniProtKB-SubCell"/>
</dbReference>
<dbReference type="GO" id="GO:0016788">
    <property type="term" value="F:hydrolase activity, acting on ester bonds"/>
    <property type="evidence" value="ECO:0007669"/>
    <property type="project" value="InterPro"/>
</dbReference>
<organism evidence="11 12">
    <name type="scientific">Thermothielavioides terrestris (strain ATCC 38088 / NRRL 8126)</name>
    <name type="common">Thielavia terrestris</name>
    <dbReference type="NCBI Taxonomy" id="578455"/>
    <lineage>
        <taxon>Eukaryota</taxon>
        <taxon>Fungi</taxon>
        <taxon>Dikarya</taxon>
        <taxon>Ascomycota</taxon>
        <taxon>Pezizomycotina</taxon>
        <taxon>Sordariomycetes</taxon>
        <taxon>Sordariomycetidae</taxon>
        <taxon>Sordariales</taxon>
        <taxon>Chaetomiaceae</taxon>
        <taxon>Thermothielavioides</taxon>
        <taxon>Thermothielavioides terrestris</taxon>
    </lineage>
</organism>
<feature type="compositionally biased region" description="Basic and acidic residues" evidence="9">
    <location>
        <begin position="10"/>
        <end position="23"/>
    </location>
</feature>
<dbReference type="AlphaFoldDB" id="G2QVZ6"/>
<keyword evidence="8" id="KW-0813">Transport</keyword>
<dbReference type="OrthoDB" id="1658288at2759"/>
<evidence type="ECO:0000256" key="3">
    <source>
        <dbReference type="ARBA" id="ARBA00004370"/>
    </source>
</evidence>
<evidence type="ECO:0000256" key="4">
    <source>
        <dbReference type="ARBA" id="ARBA00015856"/>
    </source>
</evidence>
<sequence length="325" mass="35831">MATGGNPARSRGEVSGEHERRDTLSPSQNPHSSTRDAEPSGEDPLGLTLVHRPRGQRRADIVFVHGLGGSSRKTWSHNRDPELFWPLKFLPSEPEINEARILTFGYNANFRPGSGRNKMSIPEFAMDLLCDLKHYKDEPVEGLEEPPMGERPIIFIAHSMGGLIVKEACVNGRGDPAYRCIARAVSAIIFLSTPHRGSNLAKTLNRILQVSLATSPMQFIAELAPGSHTIQDLNEKFRHIAPSLNIYSFYETRPTALAFNTTKIMVLERDSSVLGYPGEIARSLDADHHGVCKYTSPSDPRYISVRNVLKAVVGKISSSGMSSIF</sequence>
<keyword evidence="5 8" id="KW-0256">Endoplasmic reticulum</keyword>
<comment type="subcellular location">
    <subcellularLocation>
        <location evidence="8">Endoplasmic reticulum membrane</location>
    </subcellularLocation>
    <subcellularLocation>
        <location evidence="3">Membrane</location>
    </subcellularLocation>
    <subcellularLocation>
        <location evidence="2">Mitochondrion</location>
    </subcellularLocation>
</comment>
<dbReference type="Proteomes" id="UP000008181">
    <property type="component" value="Chromosome 1"/>
</dbReference>
<evidence type="ECO:0000313" key="11">
    <source>
        <dbReference type="EMBL" id="AEO64728.1"/>
    </source>
</evidence>
<dbReference type="Gene3D" id="3.40.50.1820">
    <property type="entry name" value="alpha/beta hydrolase"/>
    <property type="match status" value="1"/>
</dbReference>
<dbReference type="eggNOG" id="KOG2029">
    <property type="taxonomic scope" value="Eukaryota"/>
</dbReference>
<protein>
    <recommendedName>
        <fullName evidence="4 8">GPI inositol-deacylase</fullName>
        <ecNumber evidence="8">3.1.-.-</ecNumber>
    </recommendedName>
</protein>
<evidence type="ECO:0000256" key="8">
    <source>
        <dbReference type="RuleBase" id="RU365011"/>
    </source>
</evidence>
<feature type="region of interest" description="Disordered" evidence="9">
    <location>
        <begin position="1"/>
        <end position="51"/>
    </location>
</feature>
<dbReference type="PANTHER" id="PTHR48182:SF2">
    <property type="entry name" value="PROTEIN SERAC1"/>
    <property type="match status" value="1"/>
</dbReference>
<dbReference type="GO" id="GO:0015031">
    <property type="term" value="P:protein transport"/>
    <property type="evidence" value="ECO:0007669"/>
    <property type="project" value="UniProtKB-KW"/>
</dbReference>
<keyword evidence="8" id="KW-0378">Hydrolase</keyword>
<dbReference type="GO" id="GO:0005789">
    <property type="term" value="C:endoplasmic reticulum membrane"/>
    <property type="evidence" value="ECO:0007669"/>
    <property type="project" value="UniProtKB-SubCell"/>
</dbReference>
<evidence type="ECO:0000256" key="2">
    <source>
        <dbReference type="ARBA" id="ARBA00004173"/>
    </source>
</evidence>
<keyword evidence="7 8" id="KW-0472">Membrane</keyword>
<proteinExistence type="inferred from homology"/>
<gene>
    <name evidence="11" type="ORF">THITE_2142551</name>
</gene>
<dbReference type="Pfam" id="PF07819">
    <property type="entry name" value="PGAP1"/>
    <property type="match status" value="1"/>
</dbReference>
<name>G2QVZ6_THETT</name>
<comment type="similarity">
    <text evidence="8">Belongs to the GPI inositol-deacylase family.</text>
</comment>
<dbReference type="PANTHER" id="PTHR48182">
    <property type="entry name" value="PROTEIN SERAC1"/>
    <property type="match status" value="1"/>
</dbReference>
<keyword evidence="12" id="KW-1185">Reference proteome</keyword>
<keyword evidence="8" id="KW-0653">Protein transport</keyword>
<dbReference type="EC" id="3.1.-.-" evidence="8"/>